<name>A0A1I7RIP9_BURXY</name>
<proteinExistence type="predicted"/>
<protein>
    <submittedName>
        <fullName evidence="3">Secreted protein</fullName>
    </submittedName>
</protein>
<dbReference type="WBParaSite" id="BXY_0058100.1">
    <property type="protein sequence ID" value="BXY_0058100.1"/>
    <property type="gene ID" value="BXY_0058100"/>
</dbReference>
<dbReference type="Proteomes" id="UP000095284">
    <property type="component" value="Unplaced"/>
</dbReference>
<evidence type="ECO:0000313" key="2">
    <source>
        <dbReference type="Proteomes" id="UP000095284"/>
    </source>
</evidence>
<feature type="region of interest" description="Disordered" evidence="1">
    <location>
        <begin position="111"/>
        <end position="147"/>
    </location>
</feature>
<evidence type="ECO:0000256" key="1">
    <source>
        <dbReference type="SAM" id="MobiDB-lite"/>
    </source>
</evidence>
<accession>A0A1I7RIP9</accession>
<sequence length="147" mass="17047">MLSGLQTRNEESCLVVRQTFLLIRNGKSRKNLYPQKVSILLSVVASCISQPRFYDGTCPNNEIQGQRPSSLTPITVKDMLRLGTSAFLETVIVSGRKAELQQIRKKHCPYKQRKFSRSEKKWVPLMSEKPRAEKRREKNKNARKKRE</sequence>
<reference evidence="3" key="1">
    <citation type="submission" date="2016-11" db="UniProtKB">
        <authorList>
            <consortium name="WormBaseParasite"/>
        </authorList>
    </citation>
    <scope>IDENTIFICATION</scope>
</reference>
<dbReference type="AlphaFoldDB" id="A0A1I7RIP9"/>
<feature type="compositionally biased region" description="Basic and acidic residues" evidence="1">
    <location>
        <begin position="116"/>
        <end position="140"/>
    </location>
</feature>
<organism evidence="2 3">
    <name type="scientific">Bursaphelenchus xylophilus</name>
    <name type="common">Pinewood nematode worm</name>
    <name type="synonym">Aphelenchoides xylophilus</name>
    <dbReference type="NCBI Taxonomy" id="6326"/>
    <lineage>
        <taxon>Eukaryota</taxon>
        <taxon>Metazoa</taxon>
        <taxon>Ecdysozoa</taxon>
        <taxon>Nematoda</taxon>
        <taxon>Chromadorea</taxon>
        <taxon>Rhabditida</taxon>
        <taxon>Tylenchina</taxon>
        <taxon>Tylenchomorpha</taxon>
        <taxon>Aphelenchoidea</taxon>
        <taxon>Aphelenchoididae</taxon>
        <taxon>Bursaphelenchus</taxon>
    </lineage>
</organism>
<evidence type="ECO:0000313" key="3">
    <source>
        <dbReference type="WBParaSite" id="BXY_0058100.1"/>
    </source>
</evidence>